<organism evidence="14 15">
    <name type="scientific">Carboxylicivirga mesophila</name>
    <dbReference type="NCBI Taxonomy" id="1166478"/>
    <lineage>
        <taxon>Bacteria</taxon>
        <taxon>Pseudomonadati</taxon>
        <taxon>Bacteroidota</taxon>
        <taxon>Bacteroidia</taxon>
        <taxon>Marinilabiliales</taxon>
        <taxon>Marinilabiliaceae</taxon>
        <taxon>Carboxylicivirga</taxon>
    </lineage>
</organism>
<name>A0ABS5KFA4_9BACT</name>
<keyword evidence="15" id="KW-1185">Reference proteome</keyword>
<dbReference type="RefSeq" id="WP_212230149.1">
    <property type="nucleotide sequence ID" value="NZ_JAGUCN010000022.1"/>
</dbReference>
<proteinExistence type="inferred from homology"/>
<dbReference type="InterPro" id="IPR035907">
    <property type="entry name" value="Hppk_sf"/>
</dbReference>
<evidence type="ECO:0000256" key="7">
    <source>
        <dbReference type="ARBA" id="ARBA00022777"/>
    </source>
</evidence>
<keyword evidence="9" id="KW-0289">Folate biosynthesis</keyword>
<dbReference type="PROSITE" id="PS00794">
    <property type="entry name" value="HPPK"/>
    <property type="match status" value="1"/>
</dbReference>
<accession>A0ABS5KFA4</accession>
<dbReference type="EC" id="2.7.6.3" evidence="3"/>
<evidence type="ECO:0000256" key="8">
    <source>
        <dbReference type="ARBA" id="ARBA00022840"/>
    </source>
</evidence>
<gene>
    <name evidence="14" type="primary">folK</name>
    <name evidence="14" type="ORF">KEM09_17130</name>
</gene>
<evidence type="ECO:0000256" key="1">
    <source>
        <dbReference type="ARBA" id="ARBA00005051"/>
    </source>
</evidence>
<dbReference type="GO" id="GO:0003848">
    <property type="term" value="F:2-amino-4-hydroxy-6-hydroxymethyldihydropteridine diphosphokinase activity"/>
    <property type="evidence" value="ECO:0007669"/>
    <property type="project" value="UniProtKB-EC"/>
</dbReference>
<evidence type="ECO:0000256" key="11">
    <source>
        <dbReference type="ARBA" id="ARBA00029766"/>
    </source>
</evidence>
<comment type="pathway">
    <text evidence="1">Cofactor biosynthesis; tetrahydrofolate biosynthesis; 2-amino-4-hydroxy-6-hydroxymethyl-7,8-dihydropteridine diphosphate from 7,8-dihydroneopterin triphosphate: step 4/4.</text>
</comment>
<evidence type="ECO:0000259" key="13">
    <source>
        <dbReference type="PROSITE" id="PS00794"/>
    </source>
</evidence>
<dbReference type="NCBIfam" id="TIGR01498">
    <property type="entry name" value="folK"/>
    <property type="match status" value="1"/>
</dbReference>
<evidence type="ECO:0000256" key="10">
    <source>
        <dbReference type="ARBA" id="ARBA00029409"/>
    </source>
</evidence>
<dbReference type="PANTHER" id="PTHR43071">
    <property type="entry name" value="2-AMINO-4-HYDROXY-6-HYDROXYMETHYLDIHYDROPTERIDINE PYROPHOSPHOKINASE"/>
    <property type="match status" value="1"/>
</dbReference>
<evidence type="ECO:0000256" key="5">
    <source>
        <dbReference type="ARBA" id="ARBA00022679"/>
    </source>
</evidence>
<dbReference type="Pfam" id="PF01288">
    <property type="entry name" value="HPPK"/>
    <property type="match status" value="1"/>
</dbReference>
<keyword evidence="5 14" id="KW-0808">Transferase</keyword>
<dbReference type="EMBL" id="JAGUCN010000022">
    <property type="protein sequence ID" value="MBS2213143.1"/>
    <property type="molecule type" value="Genomic_DNA"/>
</dbReference>
<evidence type="ECO:0000256" key="2">
    <source>
        <dbReference type="ARBA" id="ARBA00005810"/>
    </source>
</evidence>
<comment type="caution">
    <text evidence="14">The sequence shown here is derived from an EMBL/GenBank/DDBJ whole genome shotgun (WGS) entry which is preliminary data.</text>
</comment>
<evidence type="ECO:0000256" key="4">
    <source>
        <dbReference type="ARBA" id="ARBA00016218"/>
    </source>
</evidence>
<dbReference type="CDD" id="cd00483">
    <property type="entry name" value="HPPK"/>
    <property type="match status" value="1"/>
</dbReference>
<evidence type="ECO:0000256" key="6">
    <source>
        <dbReference type="ARBA" id="ARBA00022741"/>
    </source>
</evidence>
<dbReference type="Gene3D" id="3.30.70.560">
    <property type="entry name" value="7,8-Dihydro-6-hydroxymethylpterin-pyrophosphokinase HPPK"/>
    <property type="match status" value="1"/>
</dbReference>
<dbReference type="Proteomes" id="UP000721861">
    <property type="component" value="Unassembled WGS sequence"/>
</dbReference>
<keyword evidence="7" id="KW-0418">Kinase</keyword>
<feature type="domain" description="7,8-dihydro-6-hydroxymethylpterin-pyrophosphokinase" evidence="13">
    <location>
        <begin position="91"/>
        <end position="102"/>
    </location>
</feature>
<dbReference type="PANTHER" id="PTHR43071:SF1">
    <property type="entry name" value="2-AMINO-4-HYDROXY-6-HYDROXYMETHYLDIHYDROPTERIDINE PYROPHOSPHOKINASE"/>
    <property type="match status" value="1"/>
</dbReference>
<evidence type="ECO:0000313" key="15">
    <source>
        <dbReference type="Proteomes" id="UP000721861"/>
    </source>
</evidence>
<keyword evidence="8" id="KW-0067">ATP-binding</keyword>
<evidence type="ECO:0000256" key="12">
    <source>
        <dbReference type="ARBA" id="ARBA00033413"/>
    </source>
</evidence>
<sequence>MKQDSAVYAVIGLGSNINAEAKIPEALHELNRIAEVIKTSKVMTTQPIGITEQADFSNSAALILVNMPFEVLNTKLKAIEDKMGRDRSRPKFGPREIDLDIVVYDDEITDDDYYTRDFLKELVNQVWTKK</sequence>
<evidence type="ECO:0000256" key="9">
    <source>
        <dbReference type="ARBA" id="ARBA00022909"/>
    </source>
</evidence>
<evidence type="ECO:0000256" key="3">
    <source>
        <dbReference type="ARBA" id="ARBA00013253"/>
    </source>
</evidence>
<keyword evidence="6" id="KW-0547">Nucleotide-binding</keyword>
<evidence type="ECO:0000313" key="14">
    <source>
        <dbReference type="EMBL" id="MBS2213143.1"/>
    </source>
</evidence>
<comment type="function">
    <text evidence="10">Catalyzes the transfer of pyrophosphate from adenosine triphosphate (ATP) to 6-hydroxymethyl-7,8-dihydropterin, an enzymatic step in folate biosynthesis pathway.</text>
</comment>
<dbReference type="SUPFAM" id="SSF55083">
    <property type="entry name" value="6-hydroxymethyl-7,8-dihydropterin pyrophosphokinase, HPPK"/>
    <property type="match status" value="1"/>
</dbReference>
<reference evidence="14 15" key="1">
    <citation type="journal article" date="2014" name="Int. J. Syst. Evol. Microbiol.">
        <title>Carboxylicivirga gen. nov. in the family Marinilabiliaceae with two novel species, Carboxylicivirga mesophila sp. nov. and Carboxylicivirga taeanensis sp. nov., and reclassification of Cytophaga fermentans as Saccharicrinis fermentans gen. nov., comb. nov.</title>
        <authorList>
            <person name="Yang S.H."/>
            <person name="Seo H.S."/>
            <person name="Woo J.H."/>
            <person name="Oh H.M."/>
            <person name="Jang H."/>
            <person name="Lee J.H."/>
            <person name="Kim S.J."/>
            <person name="Kwon K.K."/>
        </authorList>
    </citation>
    <scope>NUCLEOTIDE SEQUENCE [LARGE SCALE GENOMIC DNA]</scope>
    <source>
        <strain evidence="14 15">JCM 18290</strain>
    </source>
</reference>
<comment type="similarity">
    <text evidence="2">Belongs to the HPPK family.</text>
</comment>
<dbReference type="InterPro" id="IPR000550">
    <property type="entry name" value="Hppk"/>
</dbReference>
<protein>
    <recommendedName>
        <fullName evidence="4">2-amino-4-hydroxy-6-hydroxymethyldihydropteridine pyrophosphokinase</fullName>
        <ecNumber evidence="3">2.7.6.3</ecNumber>
    </recommendedName>
    <alternativeName>
        <fullName evidence="11">6-hydroxymethyl-7,8-dihydropterin pyrophosphokinase</fullName>
    </alternativeName>
    <alternativeName>
        <fullName evidence="12">7,8-dihydro-6-hydroxymethylpterin-pyrophosphokinase</fullName>
    </alternativeName>
</protein>